<dbReference type="PANTHER" id="PTHR14009">
    <property type="entry name" value="LEUCINE ZIPPER-EF-HAND CONTAINING TRANSMEMBRANE PROTEIN"/>
    <property type="match status" value="1"/>
</dbReference>
<dbReference type="InterPro" id="IPR002048">
    <property type="entry name" value="EF_hand_dom"/>
</dbReference>
<evidence type="ECO:0000256" key="19">
    <source>
        <dbReference type="SAM" id="Coils"/>
    </source>
</evidence>
<keyword evidence="14" id="KW-0406">Ion transport</keyword>
<keyword evidence="15 18" id="KW-0496">Mitochondrion</keyword>
<dbReference type="GO" id="GO:0030003">
    <property type="term" value="P:intracellular monoatomic cation homeostasis"/>
    <property type="evidence" value="ECO:0007669"/>
    <property type="project" value="TreeGrafter"/>
</dbReference>
<dbReference type="AlphaFoldDB" id="A0A151XEI8"/>
<evidence type="ECO:0000256" key="1">
    <source>
        <dbReference type="ARBA" id="ARBA00004434"/>
    </source>
</evidence>
<organism evidence="24 25">
    <name type="scientific">Mycetomoellerius zeteki</name>
    <dbReference type="NCBI Taxonomy" id="64791"/>
    <lineage>
        <taxon>Eukaryota</taxon>
        <taxon>Metazoa</taxon>
        <taxon>Ecdysozoa</taxon>
        <taxon>Arthropoda</taxon>
        <taxon>Hexapoda</taxon>
        <taxon>Insecta</taxon>
        <taxon>Pterygota</taxon>
        <taxon>Neoptera</taxon>
        <taxon>Endopterygota</taxon>
        <taxon>Hymenoptera</taxon>
        <taxon>Apocrita</taxon>
        <taxon>Aculeata</taxon>
        <taxon>Formicoidea</taxon>
        <taxon>Formicidae</taxon>
        <taxon>Myrmicinae</taxon>
        <taxon>Mycetomoellerius</taxon>
    </lineage>
</organism>
<evidence type="ECO:0000256" key="3">
    <source>
        <dbReference type="ARBA" id="ARBA00020557"/>
    </source>
</evidence>
<keyword evidence="25" id="KW-1185">Reference proteome</keyword>
<keyword evidence="6" id="KW-0109">Calcium transport</keyword>
<evidence type="ECO:0000256" key="4">
    <source>
        <dbReference type="ARBA" id="ARBA00022448"/>
    </source>
</evidence>
<feature type="region of interest" description="Disordered" evidence="20">
    <location>
        <begin position="419"/>
        <end position="441"/>
    </location>
</feature>
<evidence type="ECO:0000256" key="20">
    <source>
        <dbReference type="SAM" id="MobiDB-lite"/>
    </source>
</evidence>
<feature type="compositionally biased region" description="Polar residues" evidence="20">
    <location>
        <begin position="664"/>
        <end position="673"/>
    </location>
</feature>
<evidence type="ECO:0000256" key="9">
    <source>
        <dbReference type="ARBA" id="ARBA00022792"/>
    </source>
</evidence>
<comment type="similarity">
    <text evidence="2">Belongs to the LETM1 family.</text>
</comment>
<evidence type="ECO:0000256" key="12">
    <source>
        <dbReference type="ARBA" id="ARBA00022989"/>
    </source>
</evidence>
<protein>
    <recommendedName>
        <fullName evidence="3">Mitochondrial proton/calcium exchanger protein</fullName>
    </recommendedName>
    <alternativeName>
        <fullName evidence="17">Leucine zipper-EF-hand-containing transmembrane protein 1</fullName>
    </alternativeName>
</protein>
<dbReference type="InterPro" id="IPR059005">
    <property type="entry name" value="LETM1_C"/>
</dbReference>
<reference evidence="24 25" key="1">
    <citation type="submission" date="2015-09" db="EMBL/GenBank/DDBJ databases">
        <title>Trachymyrmex zeteki WGS genome.</title>
        <authorList>
            <person name="Nygaard S."/>
            <person name="Hu H."/>
            <person name="Boomsma J."/>
            <person name="Zhang G."/>
        </authorList>
    </citation>
    <scope>NUCLEOTIDE SEQUENCE [LARGE SCALE GENOMIC DNA]</scope>
    <source>
        <strain evidence="24">Tzet28-1</strain>
        <tissue evidence="24">Whole body</tissue>
    </source>
</reference>
<dbReference type="STRING" id="64791.A0A151XEI8"/>
<keyword evidence="5" id="KW-0050">Antiport</keyword>
<evidence type="ECO:0000256" key="5">
    <source>
        <dbReference type="ARBA" id="ARBA00022449"/>
    </source>
</evidence>
<dbReference type="EMBL" id="KQ982254">
    <property type="protein sequence ID" value="KYQ58782.1"/>
    <property type="molecule type" value="Genomic_DNA"/>
</dbReference>
<evidence type="ECO:0000256" key="13">
    <source>
        <dbReference type="ARBA" id="ARBA00023054"/>
    </source>
</evidence>
<dbReference type="Pfam" id="PF07766">
    <property type="entry name" value="LETM1_RBD"/>
    <property type="match status" value="1"/>
</dbReference>
<dbReference type="GO" id="GO:0005743">
    <property type="term" value="C:mitochondrial inner membrane"/>
    <property type="evidence" value="ECO:0007669"/>
    <property type="project" value="UniProtKB-SubCell"/>
</dbReference>
<feature type="coiled-coil region" evidence="19">
    <location>
        <begin position="457"/>
        <end position="537"/>
    </location>
</feature>
<evidence type="ECO:0000256" key="11">
    <source>
        <dbReference type="ARBA" id="ARBA00022946"/>
    </source>
</evidence>
<dbReference type="PROSITE" id="PS50222">
    <property type="entry name" value="EF_HAND_2"/>
    <property type="match status" value="1"/>
</dbReference>
<keyword evidence="9" id="KW-0999">Mitochondrion inner membrane</keyword>
<feature type="domain" description="Letm1 RBD" evidence="23">
    <location>
        <begin position="193"/>
        <end position="455"/>
    </location>
</feature>
<feature type="compositionally biased region" description="Polar residues" evidence="20">
    <location>
        <begin position="432"/>
        <end position="441"/>
    </location>
</feature>
<evidence type="ECO:0000256" key="7">
    <source>
        <dbReference type="ARBA" id="ARBA00022692"/>
    </source>
</evidence>
<dbReference type="PANTHER" id="PTHR14009:SF1">
    <property type="entry name" value="MITOCHONDRIAL PROTON_CALCIUM EXCHANGER PROTEIN"/>
    <property type="match status" value="1"/>
</dbReference>
<feature type="compositionally biased region" description="Basic and acidic residues" evidence="20">
    <location>
        <begin position="678"/>
        <end position="692"/>
    </location>
</feature>
<dbReference type="InterPro" id="IPR033122">
    <property type="entry name" value="LETM1-like_RBD"/>
</dbReference>
<name>A0A151XEI8_9HYME</name>
<dbReference type="InterPro" id="IPR044202">
    <property type="entry name" value="LETM1/MDM38-like"/>
</dbReference>
<accession>A0A151XEI8</accession>
<feature type="compositionally biased region" description="Basic and acidic residues" evidence="20">
    <location>
        <begin position="644"/>
        <end position="661"/>
    </location>
</feature>
<feature type="region of interest" description="Disordered" evidence="20">
    <location>
        <begin position="644"/>
        <end position="742"/>
    </location>
</feature>
<evidence type="ECO:0000259" key="23">
    <source>
        <dbReference type="PROSITE" id="PS51758"/>
    </source>
</evidence>
<evidence type="ECO:0000256" key="15">
    <source>
        <dbReference type="ARBA" id="ARBA00023128"/>
    </source>
</evidence>
<dbReference type="Proteomes" id="UP000075809">
    <property type="component" value="Unassembled WGS sequence"/>
</dbReference>
<dbReference type="PROSITE" id="PS51758">
    <property type="entry name" value="LETM1_RBD"/>
    <property type="match status" value="1"/>
</dbReference>
<evidence type="ECO:0000313" key="24">
    <source>
        <dbReference type="EMBL" id="KYQ58782.1"/>
    </source>
</evidence>
<keyword evidence="11" id="KW-0809">Transit peptide</keyword>
<evidence type="ECO:0000259" key="22">
    <source>
        <dbReference type="PROSITE" id="PS50222"/>
    </source>
</evidence>
<dbReference type="GO" id="GO:0005509">
    <property type="term" value="F:calcium ion binding"/>
    <property type="evidence" value="ECO:0007669"/>
    <property type="project" value="InterPro"/>
</dbReference>
<keyword evidence="16 21" id="KW-0472">Membrane</keyword>
<evidence type="ECO:0000256" key="10">
    <source>
        <dbReference type="ARBA" id="ARBA00022837"/>
    </source>
</evidence>
<keyword evidence="4" id="KW-0813">Transport</keyword>
<keyword evidence="7 21" id="KW-0812">Transmembrane</keyword>
<keyword evidence="12 21" id="KW-1133">Transmembrane helix</keyword>
<dbReference type="SUPFAM" id="SSF47473">
    <property type="entry name" value="EF-hand"/>
    <property type="match status" value="1"/>
</dbReference>
<sequence length="742" mass="84417">MGSIALIYTGLRDPRRLLLEPTVLPMYINDKSMTCLQIRTFYVTPSWNGQESSSKIEETVKNIKEEKELQNKTVDSVAVKNSEQLKKAVAKVTIWQKVKGEILHYYHGFRLLGLDMKVSAKLIWRILHGKELSRREHRLLVKTTGDMFRLIPFSVFIIVPFMEFLLPVAIKLFPGMLPSTFQTAVEKEDKLKQALKVKIEMAKFLQKTLDEMALQSSDHKSEKAKEFAEFFYKVRTSGTVATNEEIMKFSKVFEDEITLDSLSRPQLIALCRVLDVQTLGTTNFLKFLLRMRLRSLTADDKLIEKEGVESLTRAELQQACRARGMRAYGLPESRLKEQLSQWLDLSLIKRVPPSLLLLSRALMIPEMMPMSDKLKATISALPDTVVARTKGAIGEKEGKVDHRTNIEIIKMEERKIEEERKEKKEAEPQPSIPESSTKTDEITTTDVKVLEQALDSIGKDNKTMAVEKEEIKELKEEMAEYQEDIKELYQIKAEAKGQTDIENIKISKGANRLFKKVNKMISKMDAVLLELEQSEKKVKQRIESLGPDEKKDAKDVEELVKIDELVAAIKQIQSVPDEHRLKRIAEILGKIDDDRDGAIKIEDVLKVVELISKEDVNLSKEQVDELIELMDKEEILEVEEQIQKSLEKDSKTSQTKEDIKATHKSTVPATPVTTEPGFGKEELVDDAVRESTKTYGDQNIEEDKQKSTVVLKSNSKSDEIKNPPITSGVQSTAKKAEGSKQL</sequence>
<evidence type="ECO:0000256" key="21">
    <source>
        <dbReference type="SAM" id="Phobius"/>
    </source>
</evidence>
<dbReference type="GO" id="GO:0043022">
    <property type="term" value="F:ribosome binding"/>
    <property type="evidence" value="ECO:0007669"/>
    <property type="project" value="InterPro"/>
</dbReference>
<evidence type="ECO:0000256" key="2">
    <source>
        <dbReference type="ARBA" id="ARBA00009584"/>
    </source>
</evidence>
<keyword evidence="8" id="KW-0479">Metal-binding</keyword>
<gene>
    <name evidence="24" type="ORF">ALC60_02430</name>
</gene>
<keyword evidence="13 19" id="KW-0175">Coiled coil</keyword>
<evidence type="ECO:0000256" key="14">
    <source>
        <dbReference type="ARBA" id="ARBA00023065"/>
    </source>
</evidence>
<feature type="compositionally biased region" description="Polar residues" evidence="20">
    <location>
        <begin position="724"/>
        <end position="733"/>
    </location>
</feature>
<dbReference type="InterPro" id="IPR011992">
    <property type="entry name" value="EF-hand-dom_pair"/>
</dbReference>
<dbReference type="GO" id="GO:0015297">
    <property type="term" value="F:antiporter activity"/>
    <property type="evidence" value="ECO:0007669"/>
    <property type="project" value="UniProtKB-KW"/>
</dbReference>
<evidence type="ECO:0000256" key="6">
    <source>
        <dbReference type="ARBA" id="ARBA00022568"/>
    </source>
</evidence>
<keyword evidence="10" id="KW-0106">Calcium</keyword>
<feature type="transmembrane region" description="Helical" evidence="21">
    <location>
        <begin position="147"/>
        <end position="170"/>
    </location>
</feature>
<evidence type="ECO:0000256" key="17">
    <source>
        <dbReference type="ARBA" id="ARBA00031360"/>
    </source>
</evidence>
<evidence type="ECO:0000256" key="16">
    <source>
        <dbReference type="ARBA" id="ARBA00023136"/>
    </source>
</evidence>
<evidence type="ECO:0000256" key="18">
    <source>
        <dbReference type="PROSITE-ProRule" id="PRU01094"/>
    </source>
</evidence>
<dbReference type="Pfam" id="PF26561">
    <property type="entry name" value="LETM1_C"/>
    <property type="match status" value="1"/>
</dbReference>
<comment type="subcellular location">
    <subcellularLocation>
        <location evidence="1">Mitochondrion inner membrane</location>
        <topology evidence="1">Single-pass membrane protein</topology>
    </subcellularLocation>
</comment>
<evidence type="ECO:0000256" key="8">
    <source>
        <dbReference type="ARBA" id="ARBA00022723"/>
    </source>
</evidence>
<evidence type="ECO:0000313" key="25">
    <source>
        <dbReference type="Proteomes" id="UP000075809"/>
    </source>
</evidence>
<proteinExistence type="inferred from homology"/>
<feature type="domain" description="EF-hand" evidence="22">
    <location>
        <begin position="579"/>
        <end position="614"/>
    </location>
</feature>